<evidence type="ECO:0000313" key="3">
    <source>
        <dbReference type="Proteomes" id="UP000612362"/>
    </source>
</evidence>
<keyword evidence="3" id="KW-1185">Reference proteome</keyword>
<sequence length="152" mass="17437">MAKGYDWIDRFIEPQTTPEGKQKHGGCLIIWLMLALLSCVTFFAVSFTGFNVPKGYFLQYIPPSITSDVHGLDLLNIVLDLLICIGIIGIWRWKKWGYYLILGINLLQFALDSILVQIPHLIHQHSYNFSSLLGLGIAYTLIHQELKYLRQK</sequence>
<dbReference type="Proteomes" id="UP000612362">
    <property type="component" value="Unassembled WGS sequence"/>
</dbReference>
<organism evidence="2 3">
    <name type="scientific">Ktedonospora formicarum</name>
    <dbReference type="NCBI Taxonomy" id="2778364"/>
    <lineage>
        <taxon>Bacteria</taxon>
        <taxon>Bacillati</taxon>
        <taxon>Chloroflexota</taxon>
        <taxon>Ktedonobacteria</taxon>
        <taxon>Ktedonobacterales</taxon>
        <taxon>Ktedonobacteraceae</taxon>
        <taxon>Ktedonospora</taxon>
    </lineage>
</organism>
<gene>
    <name evidence="2" type="ORF">KSX_02700</name>
</gene>
<reference evidence="2" key="1">
    <citation type="submission" date="2020-10" db="EMBL/GenBank/DDBJ databases">
        <title>Taxonomic study of unclassified bacteria belonging to the class Ktedonobacteria.</title>
        <authorList>
            <person name="Yabe S."/>
            <person name="Wang C.M."/>
            <person name="Zheng Y."/>
            <person name="Sakai Y."/>
            <person name="Cavaletti L."/>
            <person name="Monciardini P."/>
            <person name="Donadio S."/>
        </authorList>
    </citation>
    <scope>NUCLEOTIDE SEQUENCE</scope>
    <source>
        <strain evidence="2">SOSP1-1</strain>
    </source>
</reference>
<feature type="transmembrane region" description="Helical" evidence="1">
    <location>
        <begin position="70"/>
        <end position="91"/>
    </location>
</feature>
<feature type="transmembrane region" description="Helical" evidence="1">
    <location>
        <begin position="98"/>
        <end position="119"/>
    </location>
</feature>
<comment type="caution">
    <text evidence="2">The sequence shown here is derived from an EMBL/GenBank/DDBJ whole genome shotgun (WGS) entry which is preliminary data.</text>
</comment>
<keyword evidence="1" id="KW-0472">Membrane</keyword>
<accession>A0A8J3HQS7</accession>
<dbReference type="EMBL" id="BNJF01000001">
    <property type="protein sequence ID" value="GHO42107.1"/>
    <property type="molecule type" value="Genomic_DNA"/>
</dbReference>
<keyword evidence="1" id="KW-0812">Transmembrane</keyword>
<feature type="transmembrane region" description="Helical" evidence="1">
    <location>
        <begin position="28"/>
        <end position="50"/>
    </location>
</feature>
<proteinExistence type="predicted"/>
<keyword evidence="1" id="KW-1133">Transmembrane helix</keyword>
<protein>
    <submittedName>
        <fullName evidence="2">Uncharacterized protein</fullName>
    </submittedName>
</protein>
<evidence type="ECO:0000256" key="1">
    <source>
        <dbReference type="SAM" id="Phobius"/>
    </source>
</evidence>
<evidence type="ECO:0000313" key="2">
    <source>
        <dbReference type="EMBL" id="GHO42107.1"/>
    </source>
</evidence>
<name>A0A8J3HQS7_9CHLR</name>
<dbReference type="RefSeq" id="WP_220191691.1">
    <property type="nucleotide sequence ID" value="NZ_BNJF01000001.1"/>
</dbReference>
<dbReference type="AlphaFoldDB" id="A0A8J3HQS7"/>